<feature type="region of interest" description="Disordered" evidence="1">
    <location>
        <begin position="160"/>
        <end position="234"/>
    </location>
</feature>
<feature type="region of interest" description="Disordered" evidence="1">
    <location>
        <begin position="101"/>
        <end position="124"/>
    </location>
</feature>
<evidence type="ECO:0000313" key="3">
    <source>
        <dbReference type="Proteomes" id="UP000278981"/>
    </source>
</evidence>
<proteinExistence type="predicted"/>
<feature type="compositionally biased region" description="Polar residues" evidence="1">
    <location>
        <begin position="192"/>
        <end position="201"/>
    </location>
</feature>
<gene>
    <name evidence="2" type="ORF">DDE19_08370</name>
</gene>
<dbReference type="EMBL" id="QDGB01000197">
    <property type="protein sequence ID" value="RQX18292.1"/>
    <property type="molecule type" value="Genomic_DNA"/>
</dbReference>
<name>A0A3N9Y045_9ACTN</name>
<protein>
    <submittedName>
        <fullName evidence="2">Uncharacterized protein</fullName>
    </submittedName>
</protein>
<evidence type="ECO:0000313" key="2">
    <source>
        <dbReference type="EMBL" id="RQX18292.1"/>
    </source>
</evidence>
<reference evidence="2 3" key="1">
    <citation type="submission" date="2018-04" db="EMBL/GenBank/DDBJ databases">
        <title>Micromonosporas from Atacama Desert.</title>
        <authorList>
            <person name="Carro L."/>
            <person name="Klenk H.-P."/>
            <person name="Goodfellow M."/>
        </authorList>
    </citation>
    <scope>NUCLEOTIDE SEQUENCE [LARGE SCALE GENOMIC DNA]</scope>
    <source>
        <strain evidence="2 3">LB19</strain>
    </source>
</reference>
<feature type="compositionally biased region" description="Basic and acidic residues" evidence="1">
    <location>
        <begin position="101"/>
        <end position="111"/>
    </location>
</feature>
<comment type="caution">
    <text evidence="2">The sequence shown here is derived from an EMBL/GenBank/DDBJ whole genome shotgun (WGS) entry which is preliminary data.</text>
</comment>
<dbReference type="AlphaFoldDB" id="A0A3N9Y045"/>
<feature type="compositionally biased region" description="Polar residues" evidence="1">
    <location>
        <begin position="222"/>
        <end position="234"/>
    </location>
</feature>
<dbReference type="Proteomes" id="UP000278981">
    <property type="component" value="Unassembled WGS sequence"/>
</dbReference>
<organism evidence="2 3">
    <name type="scientific">Micromonospora ureilytica</name>
    <dbReference type="NCBI Taxonomy" id="709868"/>
    <lineage>
        <taxon>Bacteria</taxon>
        <taxon>Bacillati</taxon>
        <taxon>Actinomycetota</taxon>
        <taxon>Actinomycetes</taxon>
        <taxon>Micromonosporales</taxon>
        <taxon>Micromonosporaceae</taxon>
        <taxon>Micromonospora</taxon>
    </lineage>
</organism>
<sequence length="234" mass="25895">MDVEVEALALLTLGEDLRELLARRNAVGQTPSEDEVEAIAFVKDRLARLPREGTAQPGADGPSRTPATSGSAASAATIQWQDEFLNLLVRAAKKVKRWLDDPDGRTERFDPVRAPAPDVRLSPELRDLPDVSSLDRLSDLYDRTSTRLRELLDQSPALRRLSSNGDLDGVSRHLPRRGVDGEDRSLGGGPTNRFQAFSSGRSIRRGREDRLPPPEPGRSGHVQLQQSRPRSVRR</sequence>
<feature type="region of interest" description="Disordered" evidence="1">
    <location>
        <begin position="52"/>
        <end position="73"/>
    </location>
</feature>
<accession>A0A3N9Y045</accession>
<evidence type="ECO:0000256" key="1">
    <source>
        <dbReference type="SAM" id="MobiDB-lite"/>
    </source>
</evidence>